<keyword evidence="2" id="KW-1185">Reference proteome</keyword>
<sequence>MFCALVALIILFSVLIVGVTISAIDIEVYNFGLYYALLAIVGIMISCAICIVKPPSIKNPLWYDNCCRRLASRFEPPRATTTLHETPSALRHAFNRINTVERLAPAFELVHIMLKGMATPIREEHESTHEEEDCHYYARHRSSSLPDLPKVRVVDECHKVSLMTMVEEKRDNNEQKASVV</sequence>
<feature type="transmembrane region" description="Helical" evidence="1">
    <location>
        <begin position="33"/>
        <end position="52"/>
    </location>
</feature>
<name>A0A915K075_ROMCU</name>
<keyword evidence="1" id="KW-0472">Membrane</keyword>
<keyword evidence="1" id="KW-0812">Transmembrane</keyword>
<evidence type="ECO:0000313" key="2">
    <source>
        <dbReference type="Proteomes" id="UP000887565"/>
    </source>
</evidence>
<protein>
    <submittedName>
        <fullName evidence="3">Uncharacterized protein</fullName>
    </submittedName>
</protein>
<reference evidence="3" key="1">
    <citation type="submission" date="2022-11" db="UniProtKB">
        <authorList>
            <consortium name="WormBaseParasite"/>
        </authorList>
    </citation>
    <scope>IDENTIFICATION</scope>
</reference>
<evidence type="ECO:0000313" key="3">
    <source>
        <dbReference type="WBParaSite" id="nRc.2.0.1.t31288-RA"/>
    </source>
</evidence>
<dbReference type="WBParaSite" id="nRc.2.0.1.t31288-RA">
    <property type="protein sequence ID" value="nRc.2.0.1.t31288-RA"/>
    <property type="gene ID" value="nRc.2.0.1.g31288"/>
</dbReference>
<keyword evidence="1" id="KW-1133">Transmembrane helix</keyword>
<evidence type="ECO:0000256" key="1">
    <source>
        <dbReference type="SAM" id="Phobius"/>
    </source>
</evidence>
<dbReference type="Proteomes" id="UP000887565">
    <property type="component" value="Unplaced"/>
</dbReference>
<dbReference type="AlphaFoldDB" id="A0A915K075"/>
<organism evidence="2 3">
    <name type="scientific">Romanomermis culicivorax</name>
    <name type="common">Nematode worm</name>
    <dbReference type="NCBI Taxonomy" id="13658"/>
    <lineage>
        <taxon>Eukaryota</taxon>
        <taxon>Metazoa</taxon>
        <taxon>Ecdysozoa</taxon>
        <taxon>Nematoda</taxon>
        <taxon>Enoplea</taxon>
        <taxon>Dorylaimia</taxon>
        <taxon>Mermithida</taxon>
        <taxon>Mermithoidea</taxon>
        <taxon>Mermithidae</taxon>
        <taxon>Romanomermis</taxon>
    </lineage>
</organism>
<proteinExistence type="predicted"/>
<accession>A0A915K075</accession>